<name>A0A3G8ZHY1_9ACTN</name>
<gene>
    <name evidence="4" type="ORF">EH165_00040</name>
</gene>
<dbReference type="Pfam" id="PF12089">
    <property type="entry name" value="DUF3566"/>
    <property type="match status" value="1"/>
</dbReference>
<sequence>MSNPGLQPPQRGAAPAAAVNTVNDPASAGVSSAPMAGRAQPAAPRVDSRPVNSRTTRPAAKKVPRITSLQLKRVDPWTVLKVSLIVSIVMFFVWMIAIGLLYLLFGSLDVISRINDGWTTVTSASSEGSTPSALITPGVVFSVAAVIGAINIVLTTALATIAAFVYNAAAGMAGGVELTLGERD</sequence>
<keyword evidence="2" id="KW-0472">Membrane</keyword>
<reference evidence="4 5" key="1">
    <citation type="submission" date="2018-11" db="EMBL/GenBank/DDBJ databases">
        <authorList>
            <person name="Da X."/>
        </authorList>
    </citation>
    <scope>NUCLEOTIDE SEQUENCE [LARGE SCALE GENOMIC DNA]</scope>
    <source>
        <strain evidence="4 5">S14-144</strain>
    </source>
</reference>
<dbReference type="InterPro" id="IPR021949">
    <property type="entry name" value="DUF3566_TM"/>
</dbReference>
<dbReference type="OrthoDB" id="3240216at2"/>
<dbReference type="AlphaFoldDB" id="A0A3G8ZHY1"/>
<organism evidence="4 5">
    <name type="scientific">Nakamurella antarctica</name>
    <dbReference type="NCBI Taxonomy" id="1902245"/>
    <lineage>
        <taxon>Bacteria</taxon>
        <taxon>Bacillati</taxon>
        <taxon>Actinomycetota</taxon>
        <taxon>Actinomycetes</taxon>
        <taxon>Nakamurellales</taxon>
        <taxon>Nakamurellaceae</taxon>
        <taxon>Nakamurella</taxon>
    </lineage>
</organism>
<evidence type="ECO:0000259" key="3">
    <source>
        <dbReference type="Pfam" id="PF12089"/>
    </source>
</evidence>
<dbReference type="EMBL" id="CP034170">
    <property type="protein sequence ID" value="AZI56800.1"/>
    <property type="molecule type" value="Genomic_DNA"/>
</dbReference>
<reference evidence="4 5" key="2">
    <citation type="submission" date="2018-12" db="EMBL/GenBank/DDBJ databases">
        <title>Nakamurella antarcticus sp. nov., isolated from Antarctica South Shetland Islands soil.</title>
        <authorList>
            <person name="Peng F."/>
        </authorList>
    </citation>
    <scope>NUCLEOTIDE SEQUENCE [LARGE SCALE GENOMIC DNA]</scope>
    <source>
        <strain evidence="4 5">S14-144</strain>
    </source>
</reference>
<proteinExistence type="predicted"/>
<dbReference type="Proteomes" id="UP000268084">
    <property type="component" value="Chromosome"/>
</dbReference>
<keyword evidence="2" id="KW-1133">Transmembrane helix</keyword>
<keyword evidence="5" id="KW-1185">Reference proteome</keyword>
<evidence type="ECO:0000313" key="4">
    <source>
        <dbReference type="EMBL" id="AZI56800.1"/>
    </source>
</evidence>
<protein>
    <recommendedName>
        <fullName evidence="3">DUF3566 domain-containing protein</fullName>
    </recommendedName>
</protein>
<keyword evidence="2" id="KW-0812">Transmembrane</keyword>
<feature type="domain" description="DUF3566" evidence="3">
    <location>
        <begin position="65"/>
        <end position="182"/>
    </location>
</feature>
<dbReference type="RefSeq" id="WP_124797485.1">
    <property type="nucleotide sequence ID" value="NZ_CP034170.1"/>
</dbReference>
<feature type="region of interest" description="Disordered" evidence="1">
    <location>
        <begin position="24"/>
        <end position="60"/>
    </location>
</feature>
<accession>A0A3G8ZHY1</accession>
<evidence type="ECO:0000313" key="5">
    <source>
        <dbReference type="Proteomes" id="UP000268084"/>
    </source>
</evidence>
<evidence type="ECO:0000256" key="1">
    <source>
        <dbReference type="SAM" id="MobiDB-lite"/>
    </source>
</evidence>
<feature type="transmembrane region" description="Helical" evidence="2">
    <location>
        <begin position="139"/>
        <end position="166"/>
    </location>
</feature>
<dbReference type="KEGG" id="nak:EH165_00040"/>
<feature type="transmembrane region" description="Helical" evidence="2">
    <location>
        <begin position="82"/>
        <end position="105"/>
    </location>
</feature>
<evidence type="ECO:0000256" key="2">
    <source>
        <dbReference type="SAM" id="Phobius"/>
    </source>
</evidence>